<dbReference type="CDD" id="cd04164">
    <property type="entry name" value="trmE"/>
    <property type="match status" value="1"/>
</dbReference>
<dbReference type="Proteomes" id="UP001054902">
    <property type="component" value="Unassembled WGS sequence"/>
</dbReference>
<dbReference type="NCBIfam" id="TIGR00231">
    <property type="entry name" value="small_GTP"/>
    <property type="match status" value="1"/>
</dbReference>
<comment type="caution">
    <text evidence="6">The sequence shown here is derived from an EMBL/GenBank/DDBJ whole genome shotgun (WGS) entry which is preliminary data.</text>
</comment>
<dbReference type="InterPro" id="IPR018948">
    <property type="entry name" value="GTP-bd_TrmE_N"/>
</dbReference>
<feature type="domain" description="TrmE-type G" evidence="5">
    <location>
        <begin position="272"/>
        <end position="443"/>
    </location>
</feature>
<dbReference type="SUPFAM" id="SSF116878">
    <property type="entry name" value="TrmE connector domain"/>
    <property type="match status" value="1"/>
</dbReference>
<keyword evidence="4" id="KW-0342">GTP-binding</keyword>
<dbReference type="EMBL" id="BLLK01000047">
    <property type="protein sequence ID" value="GFH54270.1"/>
    <property type="molecule type" value="Genomic_DNA"/>
</dbReference>
<dbReference type="Gene3D" id="3.30.1360.120">
    <property type="entry name" value="Probable tRNA modification gtpase trme, domain 1"/>
    <property type="match status" value="1"/>
</dbReference>
<dbReference type="GO" id="GO:0003924">
    <property type="term" value="F:GTPase activity"/>
    <property type="evidence" value="ECO:0007669"/>
    <property type="project" value="InterPro"/>
</dbReference>
<dbReference type="GO" id="GO:0030488">
    <property type="term" value="P:tRNA methylation"/>
    <property type="evidence" value="ECO:0007669"/>
    <property type="project" value="TreeGrafter"/>
</dbReference>
<dbReference type="NCBIfam" id="NF003661">
    <property type="entry name" value="PRK05291.1-3"/>
    <property type="match status" value="1"/>
</dbReference>
<evidence type="ECO:0000313" key="6">
    <source>
        <dbReference type="EMBL" id="GFH54270.1"/>
    </source>
</evidence>
<dbReference type="Pfam" id="PF12631">
    <property type="entry name" value="MnmE_helical"/>
    <property type="match status" value="1"/>
</dbReference>
<dbReference type="InterPro" id="IPR027266">
    <property type="entry name" value="TrmE/GcvT-like"/>
</dbReference>
<dbReference type="InterPro" id="IPR031168">
    <property type="entry name" value="G_TrmE"/>
</dbReference>
<dbReference type="Gene3D" id="1.20.120.430">
    <property type="entry name" value="tRNA modification GTPase MnmE domain 2"/>
    <property type="match status" value="1"/>
</dbReference>
<keyword evidence="7" id="KW-1185">Reference proteome</keyword>
<evidence type="ECO:0000313" key="7">
    <source>
        <dbReference type="Proteomes" id="UP001054902"/>
    </source>
</evidence>
<sequence>MLNSSINGPETIYALSSGGGAAATAVAVVRITGPESHLALQTLLSKTQKESYEKMKLPEARYAALRMLYDPISSPKDSTENDVDINVGMKRNPLDSSLVLLFDGPKSFTGEDMIEIHSHGSRAVVQGVLSALERLASPPYNMNIRPAERGEFTQRAYGSGKLGLVEVEALADLIVADTSYQRLQALRQMDGRLSDLYEGWRKELIKGLAHAEAVIDFGDDEDLDDDDLGFEDDMESGQMGVWGQIRPKMKDLQLKMEKHLSDAQRGEILRDGVKVAIVGVPNAGKSSLINLLAARDAAIVSPIAGTTRDVVEVTLDLGGVRCIVSDTAGVREDGTTDDIIEIEGIKRARKAAEDAHVLVCMVDSTDEDAGIAAIDDILKDINMDDKKKNVVYVRNKIDLLEELDSANTNRGISSVSISETFEISCETSKGVDSFIKSLTNKVLDRVSVSGDIAGNSVVEDEGAVITRARHRRHVESAADALRRFGMRSAEGYMALDLAAEELRLAASELGRITGAVDVEDVLDVLFSDFCIGK</sequence>
<dbReference type="GO" id="GO:0005737">
    <property type="term" value="C:cytoplasm"/>
    <property type="evidence" value="ECO:0007669"/>
    <property type="project" value="TreeGrafter"/>
</dbReference>
<dbReference type="InterPro" id="IPR005225">
    <property type="entry name" value="Small_GTP-bd"/>
</dbReference>
<dbReference type="Pfam" id="PF01926">
    <property type="entry name" value="MMR_HSR1"/>
    <property type="match status" value="1"/>
</dbReference>
<organism evidence="6 7">
    <name type="scientific">Chaetoceros tenuissimus</name>
    <dbReference type="NCBI Taxonomy" id="426638"/>
    <lineage>
        <taxon>Eukaryota</taxon>
        <taxon>Sar</taxon>
        <taxon>Stramenopiles</taxon>
        <taxon>Ochrophyta</taxon>
        <taxon>Bacillariophyta</taxon>
        <taxon>Coscinodiscophyceae</taxon>
        <taxon>Chaetocerotophycidae</taxon>
        <taxon>Chaetocerotales</taxon>
        <taxon>Chaetocerotaceae</taxon>
        <taxon>Chaetoceros</taxon>
    </lineage>
</organism>
<evidence type="ECO:0000256" key="1">
    <source>
        <dbReference type="ARBA" id="ARBA00011043"/>
    </source>
</evidence>
<dbReference type="InterPro" id="IPR027417">
    <property type="entry name" value="P-loop_NTPase"/>
</dbReference>
<dbReference type="SUPFAM" id="SSF52540">
    <property type="entry name" value="P-loop containing nucleoside triphosphate hydrolases"/>
    <property type="match status" value="1"/>
</dbReference>
<protein>
    <recommendedName>
        <fullName evidence="5">TrmE-type G domain-containing protein</fullName>
    </recommendedName>
</protein>
<dbReference type="PANTHER" id="PTHR42714:SF2">
    <property type="entry name" value="TRNA MODIFICATION GTPASE GTPBP3, MITOCHONDRIAL"/>
    <property type="match status" value="1"/>
</dbReference>
<comment type="similarity">
    <text evidence="1">Belongs to the TRAFAC class TrmE-Era-EngA-EngB-Septin-like GTPase superfamily. TrmE GTPase family.</text>
</comment>
<dbReference type="GO" id="GO:0002098">
    <property type="term" value="P:tRNA wobble uridine modification"/>
    <property type="evidence" value="ECO:0007669"/>
    <property type="project" value="TreeGrafter"/>
</dbReference>
<evidence type="ECO:0000259" key="5">
    <source>
        <dbReference type="PROSITE" id="PS51709"/>
    </source>
</evidence>
<dbReference type="InterPro" id="IPR025867">
    <property type="entry name" value="MnmE_helical"/>
</dbReference>
<gene>
    <name evidence="6" type="ORF">CTEN210_10746</name>
</gene>
<dbReference type="GO" id="GO:0005525">
    <property type="term" value="F:GTP binding"/>
    <property type="evidence" value="ECO:0007669"/>
    <property type="project" value="UniProtKB-KW"/>
</dbReference>
<evidence type="ECO:0000256" key="3">
    <source>
        <dbReference type="ARBA" id="ARBA00022741"/>
    </source>
</evidence>
<evidence type="ECO:0000256" key="4">
    <source>
        <dbReference type="ARBA" id="ARBA00023134"/>
    </source>
</evidence>
<name>A0AAD3D085_9STRA</name>
<accession>A0AAD3D085</accession>
<proteinExistence type="inferred from homology"/>
<dbReference type="AlphaFoldDB" id="A0AAD3D085"/>
<reference evidence="6 7" key="1">
    <citation type="journal article" date="2021" name="Sci. Rep.">
        <title>The genome of the diatom Chaetoceros tenuissimus carries an ancient integrated fragment of an extant virus.</title>
        <authorList>
            <person name="Hongo Y."/>
            <person name="Kimura K."/>
            <person name="Takaki Y."/>
            <person name="Yoshida Y."/>
            <person name="Baba S."/>
            <person name="Kobayashi G."/>
            <person name="Nagasaki K."/>
            <person name="Hano T."/>
            <person name="Tomaru Y."/>
        </authorList>
    </citation>
    <scope>NUCLEOTIDE SEQUENCE [LARGE SCALE GENOMIC DNA]</scope>
    <source>
        <strain evidence="6 7">NIES-3715</strain>
    </source>
</reference>
<dbReference type="PROSITE" id="PS51709">
    <property type="entry name" value="G_TRME"/>
    <property type="match status" value="1"/>
</dbReference>
<keyword evidence="2" id="KW-0819">tRNA processing</keyword>
<dbReference type="CDD" id="cd14858">
    <property type="entry name" value="TrmE_N"/>
    <property type="match status" value="1"/>
</dbReference>
<dbReference type="InterPro" id="IPR006073">
    <property type="entry name" value="GTP-bd"/>
</dbReference>
<dbReference type="Gene3D" id="3.40.50.300">
    <property type="entry name" value="P-loop containing nucleotide triphosphate hydrolases"/>
    <property type="match status" value="1"/>
</dbReference>
<dbReference type="InterPro" id="IPR027368">
    <property type="entry name" value="MnmE_dom2"/>
</dbReference>
<dbReference type="PRINTS" id="PR00449">
    <property type="entry name" value="RASTRNSFRMNG"/>
</dbReference>
<dbReference type="PANTHER" id="PTHR42714">
    <property type="entry name" value="TRNA MODIFICATION GTPASE GTPBP3"/>
    <property type="match status" value="1"/>
</dbReference>
<evidence type="ECO:0000256" key="2">
    <source>
        <dbReference type="ARBA" id="ARBA00022694"/>
    </source>
</evidence>
<dbReference type="HAMAP" id="MF_00379">
    <property type="entry name" value="GTPase_MnmE"/>
    <property type="match status" value="1"/>
</dbReference>
<dbReference type="Pfam" id="PF10396">
    <property type="entry name" value="TrmE_N"/>
    <property type="match status" value="1"/>
</dbReference>
<dbReference type="InterPro" id="IPR004520">
    <property type="entry name" value="GTPase_MnmE"/>
</dbReference>
<keyword evidence="3" id="KW-0547">Nucleotide-binding</keyword>